<feature type="signal peptide" evidence="1">
    <location>
        <begin position="1"/>
        <end position="26"/>
    </location>
</feature>
<dbReference type="PATRIC" id="fig|1379910.4.peg.70"/>
<evidence type="ECO:0000313" key="3">
    <source>
        <dbReference type="Proteomes" id="UP000036458"/>
    </source>
</evidence>
<protein>
    <recommendedName>
        <fullName evidence="4">DUF4251 domain-containing protein</fullName>
    </recommendedName>
</protein>
<dbReference type="EMBL" id="CP010777">
    <property type="protein sequence ID" value="AKQ44433.1"/>
    <property type="molecule type" value="Genomic_DNA"/>
</dbReference>
<evidence type="ECO:0008006" key="4">
    <source>
        <dbReference type="Google" id="ProtNLM"/>
    </source>
</evidence>
<keyword evidence="1" id="KW-0732">Signal</keyword>
<gene>
    <name evidence="2" type="ORF">TH63_00340</name>
</gene>
<proteinExistence type="predicted"/>
<keyword evidence="3" id="KW-1185">Reference proteome</keyword>
<dbReference type="Proteomes" id="UP000036458">
    <property type="component" value="Chromosome"/>
</dbReference>
<sequence>MKAPGVLIKKICLCLLLLFAPFVSPAQLLLEEEAKELFASKRTFDPIEGIYFNTGTTTGEANSVSNTRIVISKNDQKPGFFIMQEIDESKSILQTLYSTIKKIDEQQYVFLLPMGERIITTYFTLANNQFVIKYEFSLGGFGPYFREEKYTKKLPR</sequence>
<organism evidence="2 3">
    <name type="scientific">Rufibacter radiotolerans</name>
    <dbReference type="NCBI Taxonomy" id="1379910"/>
    <lineage>
        <taxon>Bacteria</taxon>
        <taxon>Pseudomonadati</taxon>
        <taxon>Bacteroidota</taxon>
        <taxon>Cytophagia</taxon>
        <taxon>Cytophagales</taxon>
        <taxon>Hymenobacteraceae</taxon>
        <taxon>Rufibacter</taxon>
    </lineage>
</organism>
<dbReference type="RefSeq" id="WP_048919170.1">
    <property type="nucleotide sequence ID" value="NZ_CP010777.1"/>
</dbReference>
<evidence type="ECO:0000256" key="1">
    <source>
        <dbReference type="SAM" id="SignalP"/>
    </source>
</evidence>
<evidence type="ECO:0000313" key="2">
    <source>
        <dbReference type="EMBL" id="AKQ44433.1"/>
    </source>
</evidence>
<name>A0A0H4VGM3_9BACT</name>
<feature type="chain" id="PRO_5005210798" description="DUF4251 domain-containing protein" evidence="1">
    <location>
        <begin position="27"/>
        <end position="156"/>
    </location>
</feature>
<dbReference type="KEGG" id="ruf:TH63_00340"/>
<reference evidence="2 3" key="1">
    <citation type="submission" date="2015-01" db="EMBL/GenBank/DDBJ databases">
        <title>Rufibacter sp./DG31D/ whole genome sequencing.</title>
        <authorList>
            <person name="Kim M.K."/>
            <person name="Srinivasan S."/>
            <person name="Lee J.-J."/>
        </authorList>
    </citation>
    <scope>NUCLEOTIDE SEQUENCE [LARGE SCALE GENOMIC DNA]</scope>
    <source>
        <strain evidence="2 3">DG31D</strain>
    </source>
</reference>
<dbReference type="AlphaFoldDB" id="A0A0H4VGM3"/>
<accession>A0A0H4VGM3</accession>